<evidence type="ECO:0000313" key="1">
    <source>
        <dbReference type="EMBL" id="PRJ61288.1"/>
    </source>
</evidence>
<dbReference type="AlphaFoldDB" id="A0A2S9RQ12"/>
<name>A0A2S9RQ12_HAEIF</name>
<dbReference type="RefSeq" id="WP_075985612.1">
    <property type="nucleotide sequence ID" value="NZ_AP018782.1"/>
</dbReference>
<proteinExistence type="predicted"/>
<dbReference type="EMBL" id="NEBY01000202">
    <property type="protein sequence ID" value="PRJ61288.1"/>
    <property type="molecule type" value="Genomic_DNA"/>
</dbReference>
<organism evidence="1 2">
    <name type="scientific">Haemophilus influenzae</name>
    <dbReference type="NCBI Taxonomy" id="727"/>
    <lineage>
        <taxon>Bacteria</taxon>
        <taxon>Pseudomonadati</taxon>
        <taxon>Pseudomonadota</taxon>
        <taxon>Gammaproteobacteria</taxon>
        <taxon>Pasteurellales</taxon>
        <taxon>Pasteurellaceae</taxon>
        <taxon>Haemophilus</taxon>
    </lineage>
</organism>
<evidence type="ECO:0008006" key="3">
    <source>
        <dbReference type="Google" id="ProtNLM"/>
    </source>
</evidence>
<gene>
    <name evidence="1" type="ORF">BV102_00806</name>
</gene>
<accession>A0A2S9RQ12</accession>
<evidence type="ECO:0000313" key="2">
    <source>
        <dbReference type="Proteomes" id="UP000238532"/>
    </source>
</evidence>
<reference evidence="1 2" key="1">
    <citation type="submission" date="2017-04" db="EMBL/GenBank/DDBJ databases">
        <title>Haemophilus influenzae in COPD genome sequencing project.</title>
        <authorList>
            <person name="Murphy T.F."/>
            <person name="Kong Y."/>
            <person name="Nadendla S."/>
            <person name="Tettelin H."/>
            <person name="Pettigrew M."/>
        </authorList>
    </citation>
    <scope>NUCLEOTIDE SEQUENCE [LARGE SCALE GENOMIC DNA]</scope>
    <source>
        <strain evidence="1 2">56P127H1</strain>
    </source>
</reference>
<sequence length="63" mass="7139">METNTTPIQARKGRNPTLQISLEQKIISKIETLAIKEDRSISSMGRVLINRALAMTEQQEKEV</sequence>
<protein>
    <recommendedName>
        <fullName evidence="3">CopG-like ribbon-helix-helix domain-containing protein</fullName>
    </recommendedName>
</protein>
<dbReference type="Proteomes" id="UP000238532">
    <property type="component" value="Unassembled WGS sequence"/>
</dbReference>
<comment type="caution">
    <text evidence="1">The sequence shown here is derived from an EMBL/GenBank/DDBJ whole genome shotgun (WGS) entry which is preliminary data.</text>
</comment>